<dbReference type="PROSITE" id="PS00455">
    <property type="entry name" value="AMP_BINDING"/>
    <property type="match status" value="1"/>
</dbReference>
<protein>
    <submittedName>
        <fullName evidence="5">Acyl-CoA synthetase (AMP-forming)/AMP-acid ligase II</fullName>
    </submittedName>
</protein>
<dbReference type="Gene3D" id="3.40.50.1820">
    <property type="entry name" value="alpha/beta hydrolase"/>
    <property type="match status" value="1"/>
</dbReference>
<reference evidence="5 6" key="1">
    <citation type="submission" date="2019-07" db="EMBL/GenBank/DDBJ databases">
        <title>Genomic Encyclopedia of Type Strains, Phase IV (KMG-IV): sequencing the most valuable type-strain genomes for metagenomic binning, comparative biology and taxonomic classification.</title>
        <authorList>
            <person name="Goeker M."/>
        </authorList>
    </citation>
    <scope>NUCLEOTIDE SEQUENCE [LARGE SCALE GENOMIC DNA]</scope>
    <source>
        <strain evidence="5 6">DSM 44831</strain>
    </source>
</reference>
<proteinExistence type="predicted"/>
<dbReference type="InterPro" id="IPR036736">
    <property type="entry name" value="ACP-like_sf"/>
</dbReference>
<comment type="caution">
    <text evidence="5">The sequence shown here is derived from an EMBL/GenBank/DDBJ whole genome shotgun (WGS) entry which is preliminary data.</text>
</comment>
<dbReference type="PROSITE" id="PS50075">
    <property type="entry name" value="CARRIER"/>
    <property type="match status" value="1"/>
</dbReference>
<dbReference type="InterPro" id="IPR045851">
    <property type="entry name" value="AMP-bd_C_sf"/>
</dbReference>
<dbReference type="PANTHER" id="PTHR44845">
    <property type="entry name" value="CARRIER DOMAIN-CONTAINING PROTEIN"/>
    <property type="match status" value="1"/>
</dbReference>
<comment type="cofactor">
    <cofactor evidence="1">
        <name>pantetheine 4'-phosphate</name>
        <dbReference type="ChEBI" id="CHEBI:47942"/>
    </cofactor>
</comment>
<dbReference type="SUPFAM" id="SSF56801">
    <property type="entry name" value="Acetyl-CoA synthetase-like"/>
    <property type="match status" value="1"/>
</dbReference>
<gene>
    <name evidence="5" type="ORF">FNL39_10872</name>
</gene>
<dbReference type="SUPFAM" id="SSF53474">
    <property type="entry name" value="alpha/beta-Hydrolases"/>
    <property type="match status" value="1"/>
</dbReference>
<dbReference type="RefSeq" id="WP_159372896.1">
    <property type="nucleotide sequence ID" value="NZ_VMSD01000008.1"/>
</dbReference>
<dbReference type="InterPro" id="IPR029058">
    <property type="entry name" value="AB_hydrolase_fold"/>
</dbReference>
<dbReference type="SMART" id="SM00824">
    <property type="entry name" value="PKS_TE"/>
    <property type="match status" value="1"/>
</dbReference>
<sequence>MSSRVSATGASLSCRDRDYSPAALTAAVEQMTAQYRALGLGASDVVVLRLHLSDRYVIALLAAVELGCCVAPVDIATPPVVIEAIIAAAAPAAIVDDDGIAVVDGRGSKPSRSSDDAFILFTSGSTGAPKGVVGTRRGLDARIDWAVRAFFSPDVERCAIKTNPAFIDSLTEILGAYRSGRTMVVAPVLAQRDPGLLAEFIRTTRIEQVTLTPSCIPALNAMGAAALATVRRWILTGEELRGSWLVTLRALCPLAQVINSYGSTEVCGDAIFHTVPAGVPAPDVVPIGRAAPGVHVFLDGDAAGLPDGAAELWVGGDQVARGYLVSGQSAESDRFRRTPEGLCWFRTGDIVRRSGELLYFLGRRGDVEQVRGRRVDLIAVADALESIDGVDAAIAWVTGHQDGPSMVRAAVIPRPGAHPTASTVRDDIRERVLPQLVPDRIDIVTRFCRTSSGKIDPAATVGGAQDTELDRSRFATGLQYLIASVVSAAVADTRIEPTTSFADLGLNSLLAVQVAEEIARHSGTRVTGLDVLAAATVEKLAVRIPGLRPHVTRGPVRLARAGSADRVLILLHPAIGTCLAYFPLVGQLRFEGRILYVEQDDRARAVLDDAGMDALARYYAVEVAAQVTDAPVDVFGYSFGALLAPAVARYLRDLGKQVSSMTLVDPAWVRSSERIDEDLVLRRVLTDSGYRDLPEHPLGITDALRLVRAASGPLRLVSAETIRRWADCLRLNMIHGVGYEPGQLTVDTLVVRATATADLLGVDAQWLETVLTEATTVTMDCTHFEVLHGDAAERLAASLSTFLSHGGLREH</sequence>
<dbReference type="InterPro" id="IPR020802">
    <property type="entry name" value="TesA-like"/>
</dbReference>
<evidence type="ECO:0000256" key="1">
    <source>
        <dbReference type="ARBA" id="ARBA00001957"/>
    </source>
</evidence>
<dbReference type="PANTHER" id="PTHR44845:SF6">
    <property type="entry name" value="BETA-ALANINE-ACTIVATING ENZYME"/>
    <property type="match status" value="1"/>
</dbReference>
<keyword evidence="6" id="KW-1185">Reference proteome</keyword>
<evidence type="ECO:0000313" key="5">
    <source>
        <dbReference type="EMBL" id="KAF0845264.1"/>
    </source>
</evidence>
<dbReference type="InterPro" id="IPR009081">
    <property type="entry name" value="PP-bd_ACP"/>
</dbReference>
<dbReference type="Pfam" id="PF00975">
    <property type="entry name" value="Thioesterase"/>
    <property type="match status" value="1"/>
</dbReference>
<dbReference type="PROSITE" id="PS00012">
    <property type="entry name" value="PHOSPHOPANTETHEINE"/>
    <property type="match status" value="1"/>
</dbReference>
<feature type="domain" description="Carrier" evidence="4">
    <location>
        <begin position="472"/>
        <end position="548"/>
    </location>
</feature>
<dbReference type="Gene3D" id="3.30.300.30">
    <property type="match status" value="1"/>
</dbReference>
<dbReference type="InterPro" id="IPR000873">
    <property type="entry name" value="AMP-dep_synth/lig_dom"/>
</dbReference>
<dbReference type="InterPro" id="IPR020845">
    <property type="entry name" value="AMP-binding_CS"/>
</dbReference>
<keyword evidence="5" id="KW-0436">Ligase</keyword>
<evidence type="ECO:0000313" key="6">
    <source>
        <dbReference type="Proteomes" id="UP000798951"/>
    </source>
</evidence>
<name>A0ABQ6YHJ8_9NOCA</name>
<dbReference type="Pfam" id="PF00550">
    <property type="entry name" value="PP-binding"/>
    <property type="match status" value="1"/>
</dbReference>
<dbReference type="Proteomes" id="UP000798951">
    <property type="component" value="Unassembled WGS sequence"/>
</dbReference>
<evidence type="ECO:0000259" key="4">
    <source>
        <dbReference type="PROSITE" id="PS50075"/>
    </source>
</evidence>
<dbReference type="GO" id="GO:0016874">
    <property type="term" value="F:ligase activity"/>
    <property type="evidence" value="ECO:0007669"/>
    <property type="project" value="UniProtKB-KW"/>
</dbReference>
<keyword evidence="2" id="KW-0596">Phosphopantetheine</keyword>
<dbReference type="InterPro" id="IPR001031">
    <property type="entry name" value="Thioesterase"/>
</dbReference>
<dbReference type="Gene3D" id="1.10.1200.10">
    <property type="entry name" value="ACP-like"/>
    <property type="match status" value="1"/>
</dbReference>
<accession>A0ABQ6YHJ8</accession>
<dbReference type="InterPro" id="IPR006162">
    <property type="entry name" value="Ppantetheine_attach_site"/>
</dbReference>
<evidence type="ECO:0000256" key="2">
    <source>
        <dbReference type="ARBA" id="ARBA00022450"/>
    </source>
</evidence>
<evidence type="ECO:0000256" key="3">
    <source>
        <dbReference type="ARBA" id="ARBA00022553"/>
    </source>
</evidence>
<dbReference type="InterPro" id="IPR042099">
    <property type="entry name" value="ANL_N_sf"/>
</dbReference>
<dbReference type="Pfam" id="PF00501">
    <property type="entry name" value="AMP-binding"/>
    <property type="match status" value="1"/>
</dbReference>
<dbReference type="SUPFAM" id="SSF47336">
    <property type="entry name" value="ACP-like"/>
    <property type="match status" value="1"/>
</dbReference>
<organism evidence="5 6">
    <name type="scientific">Nocardia caishijiensis</name>
    <dbReference type="NCBI Taxonomy" id="184756"/>
    <lineage>
        <taxon>Bacteria</taxon>
        <taxon>Bacillati</taxon>
        <taxon>Actinomycetota</taxon>
        <taxon>Actinomycetes</taxon>
        <taxon>Mycobacteriales</taxon>
        <taxon>Nocardiaceae</taxon>
        <taxon>Nocardia</taxon>
    </lineage>
</organism>
<dbReference type="EMBL" id="VMSD01000008">
    <property type="protein sequence ID" value="KAF0845264.1"/>
    <property type="molecule type" value="Genomic_DNA"/>
</dbReference>
<dbReference type="Gene3D" id="3.40.50.12780">
    <property type="entry name" value="N-terminal domain of ligase-like"/>
    <property type="match status" value="1"/>
</dbReference>
<keyword evidence="3" id="KW-0597">Phosphoprotein</keyword>